<protein>
    <submittedName>
        <fullName evidence="1">Uncharacterized protein</fullName>
    </submittedName>
</protein>
<dbReference type="EMBL" id="BGPR01000004">
    <property type="protein sequence ID" value="GBL74014.1"/>
    <property type="molecule type" value="Genomic_DNA"/>
</dbReference>
<proteinExistence type="predicted"/>
<keyword evidence="2" id="KW-1185">Reference proteome</keyword>
<name>A0A4Y2A4Z2_ARAVE</name>
<sequence>MISVQNYDFGYINVPFGSNKKGYFGTDLVIFNRGQMTRTTPELETRFPNFRTTLAGGRLPPPIYDLTCNRPTYTAESGFKLGTLRLEAETLLLVHCGIQNYEARPKMPQNRPRIASYLEAIMKSFLV</sequence>
<dbReference type="Proteomes" id="UP000499080">
    <property type="component" value="Unassembled WGS sequence"/>
</dbReference>
<accession>A0A4Y2A4Z2</accession>
<organism evidence="1 2">
    <name type="scientific">Araneus ventricosus</name>
    <name type="common">Orbweaver spider</name>
    <name type="synonym">Epeira ventricosa</name>
    <dbReference type="NCBI Taxonomy" id="182803"/>
    <lineage>
        <taxon>Eukaryota</taxon>
        <taxon>Metazoa</taxon>
        <taxon>Ecdysozoa</taxon>
        <taxon>Arthropoda</taxon>
        <taxon>Chelicerata</taxon>
        <taxon>Arachnida</taxon>
        <taxon>Araneae</taxon>
        <taxon>Araneomorphae</taxon>
        <taxon>Entelegynae</taxon>
        <taxon>Araneoidea</taxon>
        <taxon>Araneidae</taxon>
        <taxon>Araneus</taxon>
    </lineage>
</organism>
<evidence type="ECO:0000313" key="1">
    <source>
        <dbReference type="EMBL" id="GBL74014.1"/>
    </source>
</evidence>
<gene>
    <name evidence="1" type="ORF">AVEN_230931_1</name>
</gene>
<evidence type="ECO:0000313" key="2">
    <source>
        <dbReference type="Proteomes" id="UP000499080"/>
    </source>
</evidence>
<reference evidence="1 2" key="1">
    <citation type="journal article" date="2019" name="Sci. Rep.">
        <title>Orb-weaving spider Araneus ventricosus genome elucidates the spidroin gene catalogue.</title>
        <authorList>
            <person name="Kono N."/>
            <person name="Nakamura H."/>
            <person name="Ohtoshi R."/>
            <person name="Moran D.A.P."/>
            <person name="Shinohara A."/>
            <person name="Yoshida Y."/>
            <person name="Fujiwara M."/>
            <person name="Mori M."/>
            <person name="Tomita M."/>
            <person name="Arakawa K."/>
        </authorList>
    </citation>
    <scope>NUCLEOTIDE SEQUENCE [LARGE SCALE GENOMIC DNA]</scope>
</reference>
<comment type="caution">
    <text evidence="1">The sequence shown here is derived from an EMBL/GenBank/DDBJ whole genome shotgun (WGS) entry which is preliminary data.</text>
</comment>
<dbReference type="AlphaFoldDB" id="A0A4Y2A4Z2"/>